<sequence length="303" mass="32749">MTTRPTNPTTPINPPNSINSTNPPNSHTIHFKSDGHRLTGTLHLPDVDRPPVVIGCHGLLADRRSPKQIALANALGRLGIAYLRFDHRGCGDSQGHLAAEHLLDDRCRDLYHAMQTLQTLAIPSAHETDNPTSDQGAATGQHPPADRHTTTLDTPPAPTTLGPLIALFGSSFGGTVIMATAAVHPVPCLITYAAPIQSRAIEAAAAEQLKSHAPQNLQQVARLSFDITPLLPALHHILVIHGDQDEIVPPSHARRIHQLAQPPKQLILQPGGDHRMTDAHHQARFLESCTAWIQTCLQPDQLP</sequence>
<comment type="caution">
    <text evidence="4">The sequence shown here is derived from an EMBL/GenBank/DDBJ whole genome shotgun (WGS) entry which is preliminary data.</text>
</comment>
<proteinExistence type="predicted"/>
<dbReference type="InterPro" id="IPR029058">
    <property type="entry name" value="AB_hydrolase_fold"/>
</dbReference>
<feature type="region of interest" description="Disordered" evidence="2">
    <location>
        <begin position="122"/>
        <end position="156"/>
    </location>
</feature>
<dbReference type="Pfam" id="PF00326">
    <property type="entry name" value="Peptidase_S9"/>
    <property type="match status" value="1"/>
</dbReference>
<dbReference type="Proteomes" id="UP001165427">
    <property type="component" value="Unassembled WGS sequence"/>
</dbReference>
<evidence type="ECO:0000313" key="4">
    <source>
        <dbReference type="EMBL" id="MCJ8503043.1"/>
    </source>
</evidence>
<dbReference type="RefSeq" id="WP_246914769.1">
    <property type="nucleotide sequence ID" value="NZ_JALJRB010000041.1"/>
</dbReference>
<protein>
    <submittedName>
        <fullName evidence="4">Alpha/beta hydrolase</fullName>
    </submittedName>
</protein>
<feature type="compositionally biased region" description="Low complexity" evidence="2">
    <location>
        <begin position="1"/>
        <end position="26"/>
    </location>
</feature>
<keyword evidence="1 4" id="KW-0378">Hydrolase</keyword>
<evidence type="ECO:0000313" key="5">
    <source>
        <dbReference type="Proteomes" id="UP001165427"/>
    </source>
</evidence>
<dbReference type="EMBL" id="JALJRB010000041">
    <property type="protein sequence ID" value="MCJ8503043.1"/>
    <property type="molecule type" value="Genomic_DNA"/>
</dbReference>
<organism evidence="4 5">
    <name type="scientific">Desulfatitalea alkaliphila</name>
    <dbReference type="NCBI Taxonomy" id="2929485"/>
    <lineage>
        <taxon>Bacteria</taxon>
        <taxon>Pseudomonadati</taxon>
        <taxon>Thermodesulfobacteriota</taxon>
        <taxon>Desulfobacteria</taxon>
        <taxon>Desulfobacterales</taxon>
        <taxon>Desulfosarcinaceae</taxon>
        <taxon>Desulfatitalea</taxon>
    </lineage>
</organism>
<dbReference type="GO" id="GO:0052689">
    <property type="term" value="F:carboxylic ester hydrolase activity"/>
    <property type="evidence" value="ECO:0007669"/>
    <property type="project" value="UniProtKB-ARBA"/>
</dbReference>
<dbReference type="GO" id="GO:0008236">
    <property type="term" value="F:serine-type peptidase activity"/>
    <property type="evidence" value="ECO:0007669"/>
    <property type="project" value="InterPro"/>
</dbReference>
<accession>A0AA41R7M1</accession>
<evidence type="ECO:0000256" key="2">
    <source>
        <dbReference type="SAM" id="MobiDB-lite"/>
    </source>
</evidence>
<dbReference type="SUPFAM" id="SSF53474">
    <property type="entry name" value="alpha/beta-Hydrolases"/>
    <property type="match status" value="1"/>
</dbReference>
<evidence type="ECO:0000259" key="3">
    <source>
        <dbReference type="Pfam" id="PF00326"/>
    </source>
</evidence>
<dbReference type="GO" id="GO:0006508">
    <property type="term" value="P:proteolysis"/>
    <property type="evidence" value="ECO:0007669"/>
    <property type="project" value="InterPro"/>
</dbReference>
<dbReference type="InterPro" id="IPR001375">
    <property type="entry name" value="Peptidase_S9_cat"/>
</dbReference>
<dbReference type="AlphaFoldDB" id="A0AA41R7M1"/>
<reference evidence="4" key="1">
    <citation type="submission" date="2022-04" db="EMBL/GenBank/DDBJ databases">
        <title>Desulfatitalea alkaliphila sp. nov., a novel anaerobic sulfate-reducing bacterium isolated from terrestrial mud volcano, Taman Peninsula, Russia.</title>
        <authorList>
            <person name="Khomyakova M.A."/>
            <person name="Merkel A.Y."/>
            <person name="Slobodkin A.I."/>
        </authorList>
    </citation>
    <scope>NUCLEOTIDE SEQUENCE</scope>
    <source>
        <strain evidence="4">M08but</strain>
    </source>
</reference>
<dbReference type="PANTHER" id="PTHR22946">
    <property type="entry name" value="DIENELACTONE HYDROLASE DOMAIN-CONTAINING PROTEIN-RELATED"/>
    <property type="match status" value="1"/>
</dbReference>
<keyword evidence="5" id="KW-1185">Reference proteome</keyword>
<dbReference type="Gene3D" id="3.40.50.1820">
    <property type="entry name" value="alpha/beta hydrolase"/>
    <property type="match status" value="1"/>
</dbReference>
<feature type="region of interest" description="Disordered" evidence="2">
    <location>
        <begin position="1"/>
        <end position="27"/>
    </location>
</feature>
<evidence type="ECO:0000256" key="1">
    <source>
        <dbReference type="ARBA" id="ARBA00022801"/>
    </source>
</evidence>
<name>A0AA41R7M1_9BACT</name>
<feature type="domain" description="Peptidase S9 prolyl oligopeptidase catalytic" evidence="3">
    <location>
        <begin position="165"/>
        <end position="298"/>
    </location>
</feature>
<dbReference type="InterPro" id="IPR050261">
    <property type="entry name" value="FrsA_esterase"/>
</dbReference>
<gene>
    <name evidence="4" type="ORF">MRX98_20880</name>
</gene>
<dbReference type="PANTHER" id="PTHR22946:SF9">
    <property type="entry name" value="POLYKETIDE TRANSFERASE AF380"/>
    <property type="match status" value="1"/>
</dbReference>